<keyword evidence="1" id="KW-0732">Signal</keyword>
<sequence length="52" mass="5503">MKTLRLSLLVALALTGPALAKGCHDRAEQAQISCAEGTQWNSETRSCQAVSS</sequence>
<protein>
    <recommendedName>
        <fullName evidence="4">Chitin binding peritrophin-A-like protein</fullName>
    </recommendedName>
</protein>
<organism evidence="2 3">
    <name type="scientific">Gemmobacter denitrificans</name>
    <dbReference type="NCBI Taxonomy" id="3123040"/>
    <lineage>
        <taxon>Bacteria</taxon>
        <taxon>Pseudomonadati</taxon>
        <taxon>Pseudomonadota</taxon>
        <taxon>Alphaproteobacteria</taxon>
        <taxon>Rhodobacterales</taxon>
        <taxon>Paracoccaceae</taxon>
        <taxon>Gemmobacter</taxon>
    </lineage>
</organism>
<proteinExistence type="predicted"/>
<name>A0ABU8BWZ4_9RHOB</name>
<evidence type="ECO:0000256" key="1">
    <source>
        <dbReference type="SAM" id="SignalP"/>
    </source>
</evidence>
<keyword evidence="3" id="KW-1185">Reference proteome</keyword>
<evidence type="ECO:0000313" key="3">
    <source>
        <dbReference type="Proteomes" id="UP001431963"/>
    </source>
</evidence>
<dbReference type="RefSeq" id="WP_335424004.1">
    <property type="nucleotide sequence ID" value="NZ_JBALHR010000008.1"/>
</dbReference>
<comment type="caution">
    <text evidence="2">The sequence shown here is derived from an EMBL/GenBank/DDBJ whole genome shotgun (WGS) entry which is preliminary data.</text>
</comment>
<dbReference type="EMBL" id="JBALHR010000008">
    <property type="protein sequence ID" value="MEH7829196.1"/>
    <property type="molecule type" value="Genomic_DNA"/>
</dbReference>
<feature type="signal peptide" evidence="1">
    <location>
        <begin position="1"/>
        <end position="20"/>
    </location>
</feature>
<reference evidence="2" key="1">
    <citation type="submission" date="2024-02" db="EMBL/GenBank/DDBJ databases">
        <title>Genome sequences of strain Gemmobacter sp. JM10B15.</title>
        <authorList>
            <person name="Zhang M."/>
        </authorList>
    </citation>
    <scope>NUCLEOTIDE SEQUENCE</scope>
    <source>
        <strain evidence="2">JM10B15</strain>
    </source>
</reference>
<evidence type="ECO:0000313" key="2">
    <source>
        <dbReference type="EMBL" id="MEH7829196.1"/>
    </source>
</evidence>
<feature type="chain" id="PRO_5045805750" description="Chitin binding peritrophin-A-like protein" evidence="1">
    <location>
        <begin position="21"/>
        <end position="52"/>
    </location>
</feature>
<accession>A0ABU8BWZ4</accession>
<dbReference type="Proteomes" id="UP001431963">
    <property type="component" value="Unassembled WGS sequence"/>
</dbReference>
<evidence type="ECO:0008006" key="4">
    <source>
        <dbReference type="Google" id="ProtNLM"/>
    </source>
</evidence>
<gene>
    <name evidence="2" type="ORF">V6590_13650</name>
</gene>